<dbReference type="AlphaFoldDB" id="A0A926DPB8"/>
<dbReference type="EMBL" id="JACRSU010000002">
    <property type="protein sequence ID" value="MBC8540869.1"/>
    <property type="molecule type" value="Genomic_DNA"/>
</dbReference>
<name>A0A926DPB8_9FIRM</name>
<dbReference type="SUPFAM" id="SSF52540">
    <property type="entry name" value="P-loop containing nucleoside triphosphate hydrolases"/>
    <property type="match status" value="1"/>
</dbReference>
<dbReference type="Gene3D" id="3.40.50.300">
    <property type="entry name" value="P-loop containing nucleotide triphosphate hydrolases"/>
    <property type="match status" value="1"/>
</dbReference>
<reference evidence="1" key="1">
    <citation type="submission" date="2020-08" db="EMBL/GenBank/DDBJ databases">
        <title>Genome public.</title>
        <authorList>
            <person name="Liu C."/>
            <person name="Sun Q."/>
        </authorList>
    </citation>
    <scope>NUCLEOTIDE SEQUENCE</scope>
    <source>
        <strain evidence="1">H8</strain>
    </source>
</reference>
<organism evidence="1 2">
    <name type="scientific">Congzhengia minquanensis</name>
    <dbReference type="NCBI Taxonomy" id="2763657"/>
    <lineage>
        <taxon>Bacteria</taxon>
        <taxon>Bacillati</taxon>
        <taxon>Bacillota</taxon>
        <taxon>Clostridia</taxon>
        <taxon>Eubacteriales</taxon>
        <taxon>Oscillospiraceae</taxon>
        <taxon>Congzhengia</taxon>
    </lineage>
</organism>
<keyword evidence="2" id="KW-1185">Reference proteome</keyword>
<evidence type="ECO:0000313" key="2">
    <source>
        <dbReference type="Proteomes" id="UP000611762"/>
    </source>
</evidence>
<comment type="caution">
    <text evidence="1">The sequence shown here is derived from an EMBL/GenBank/DDBJ whole genome shotgun (WGS) entry which is preliminary data.</text>
</comment>
<gene>
    <name evidence="1" type="ORF">H8698_07750</name>
</gene>
<dbReference type="Proteomes" id="UP000611762">
    <property type="component" value="Unassembled WGS sequence"/>
</dbReference>
<sequence length="393" mass="44404">MINIVNPYTPGSGRIPGYLAGRDSIIEEAKRCIVSTQAQFPERSIAYYGLRGVGKTVLLNAIENIADDLNVLYEHIEIKENNSFIKDVSIASQRLLNQMSFKENAKDKLNKVIAAIKQLRVTINPADNTPSAEIADLTIPDSLSNDVTELFVSLGKLAFDTGNTICFFIDEIQYVEDEQLEALLMALHRVNQLRLPILVFCAGLPKILKTFGDIKSYSERLFQYTQIDSLKNNDAINAIIEPAKPFNVKYTEGAIAEILLATGCYPYFLQELCSTIWSIYDKNIIQKDDVISAIPYSLENLDNSFFQIRFERCTETERKFMYAMVKCGELPCTIANVARIMNRNVKSISPIRAQLINKGLIYSTGYAEIDFTVPKFDDFLKRLNPEINVCLNR</sequence>
<dbReference type="GO" id="GO:0005524">
    <property type="term" value="F:ATP binding"/>
    <property type="evidence" value="ECO:0007669"/>
    <property type="project" value="UniProtKB-KW"/>
</dbReference>
<keyword evidence="1" id="KW-0547">Nucleotide-binding</keyword>
<keyword evidence="1" id="KW-0067">ATP-binding</keyword>
<dbReference type="PANTHER" id="PTHR34301:SF8">
    <property type="entry name" value="ATPASE DOMAIN-CONTAINING PROTEIN"/>
    <property type="match status" value="1"/>
</dbReference>
<accession>A0A926DPB8</accession>
<dbReference type="InterPro" id="IPR027417">
    <property type="entry name" value="P-loop_NTPase"/>
</dbReference>
<dbReference type="RefSeq" id="WP_249312123.1">
    <property type="nucleotide sequence ID" value="NZ_JACRSU010000002.1"/>
</dbReference>
<protein>
    <submittedName>
        <fullName evidence="1">ATP-binding protein</fullName>
    </submittedName>
</protein>
<dbReference type="PANTHER" id="PTHR34301">
    <property type="entry name" value="DNA-BINDING PROTEIN-RELATED"/>
    <property type="match status" value="1"/>
</dbReference>
<proteinExistence type="predicted"/>
<evidence type="ECO:0000313" key="1">
    <source>
        <dbReference type="EMBL" id="MBC8540869.1"/>
    </source>
</evidence>